<accession>A0ABD0BBS5</accession>
<protein>
    <recommendedName>
        <fullName evidence="3">Capsule polysaccharide biosynthesis protein</fullName>
    </recommendedName>
</protein>
<evidence type="ECO:0008006" key="3">
    <source>
        <dbReference type="Google" id="ProtNLM"/>
    </source>
</evidence>
<dbReference type="AlphaFoldDB" id="A0ABD0BBS5"/>
<gene>
    <name evidence="1" type="ORF">KAM382_35150</name>
</gene>
<dbReference type="InterPro" id="IPR007833">
    <property type="entry name" value="Capsule_polysaccharide_synth"/>
</dbReference>
<sequence>MDINTLTSSFHKMEVEHNLFYKKYKSEYIWDVIRFDVFHALQNRSLLLKRPGKIKVLIKNVISKTLQVICLVSLVLSRRKILICKTSRTKNQSGYVDSYSAPITNSLKSNEYFDIELYHLAGGYFNQRYLFNYDINHALPMAFLKDILAVLKLKFPSLYREDVLIQVINNAYNKYLVEYTFYNKLYKYSSIEKAFIVQNGIQKGLLHAAIMNNVRVVELQHGYVGYTHPAYSYPLSILPAYVYTPNEFWAFSDFWHQEIYMPNTEFKILGCDFVDIKSINGNAILFISRDNHHEILLEFLSHISVNTERKIIYKLHPNQTADFLEIKESLSHFTNVDVILNEMSVSTCIGKSSDVVCIQSTVVFEALQSNRKVICIKKADYVHSALLEKNNNYYAIESAEEAVHIINTKEIMDDPFVFFEPINKNVISELF</sequence>
<evidence type="ECO:0000313" key="1">
    <source>
        <dbReference type="EMBL" id="GJB93454.1"/>
    </source>
</evidence>
<dbReference type="Pfam" id="PF05159">
    <property type="entry name" value="Capsule_synth"/>
    <property type="match status" value="1"/>
</dbReference>
<evidence type="ECO:0000313" key="2">
    <source>
        <dbReference type="Proteomes" id="UP000737420"/>
    </source>
</evidence>
<proteinExistence type="predicted"/>
<dbReference type="EMBL" id="BPOP01000046">
    <property type="protein sequence ID" value="GJB93454.1"/>
    <property type="molecule type" value="Genomic_DNA"/>
</dbReference>
<organism evidence="1 2">
    <name type="scientific">Aeromonas caviae</name>
    <name type="common">Aeromonas punctata</name>
    <dbReference type="NCBI Taxonomy" id="648"/>
    <lineage>
        <taxon>Bacteria</taxon>
        <taxon>Pseudomonadati</taxon>
        <taxon>Pseudomonadota</taxon>
        <taxon>Gammaproteobacteria</taxon>
        <taxon>Aeromonadales</taxon>
        <taxon>Aeromonadaceae</taxon>
        <taxon>Aeromonas</taxon>
    </lineage>
</organism>
<reference evidence="1 2" key="1">
    <citation type="submission" date="2021-07" db="EMBL/GenBank/DDBJ databases">
        <title>Draft genome sequence of carbapenem-resistant Aeromonas spp. in Japan.</title>
        <authorList>
            <person name="Maehana S."/>
            <person name="Suzuki M."/>
            <person name="Kitasato H."/>
        </authorList>
    </citation>
    <scope>NUCLEOTIDE SEQUENCE [LARGE SCALE GENOMIC DNA]</scope>
    <source>
        <strain evidence="1 2">KAM382</strain>
    </source>
</reference>
<dbReference type="Proteomes" id="UP000737420">
    <property type="component" value="Unassembled WGS sequence"/>
</dbReference>
<dbReference type="RefSeq" id="WP_203764728.1">
    <property type="nucleotide sequence ID" value="NZ_AP024402.1"/>
</dbReference>
<comment type="caution">
    <text evidence="1">The sequence shown here is derived from an EMBL/GenBank/DDBJ whole genome shotgun (WGS) entry which is preliminary data.</text>
</comment>
<name>A0ABD0BBS5_AERCA</name>